<accession>A0A6J4N1V3</accession>
<feature type="region of interest" description="Disordered" evidence="1">
    <location>
        <begin position="1"/>
        <end position="47"/>
    </location>
</feature>
<evidence type="ECO:0000256" key="1">
    <source>
        <dbReference type="SAM" id="MobiDB-lite"/>
    </source>
</evidence>
<name>A0A6J4N1V3_9ACTN</name>
<feature type="compositionally biased region" description="Basic and acidic residues" evidence="1">
    <location>
        <begin position="1"/>
        <end position="20"/>
    </location>
</feature>
<feature type="non-terminal residue" evidence="2">
    <location>
        <position position="124"/>
    </location>
</feature>
<evidence type="ECO:0000313" key="2">
    <source>
        <dbReference type="EMBL" id="CAA9375048.1"/>
    </source>
</evidence>
<protein>
    <submittedName>
        <fullName evidence="2">Uncharacterized protein</fullName>
    </submittedName>
</protein>
<feature type="compositionally biased region" description="Polar residues" evidence="1">
    <location>
        <begin position="27"/>
        <end position="36"/>
    </location>
</feature>
<sequence length="124" mass="13462">GSKPRRSEAQHRGHSREFGSRRGGTQRKGQPESNRPPSGGGDQRPGRWTEGACDGFCVIWYFGCHRAGQLGRFGDLRHRGVGDVNDVRCDIGGIRRGERRAGCGSAAHRGQPLGGWPGGLRCRV</sequence>
<dbReference type="AlphaFoldDB" id="A0A6J4N1V3"/>
<organism evidence="2">
    <name type="scientific">uncultured Nocardioidaceae bacterium</name>
    <dbReference type="NCBI Taxonomy" id="253824"/>
    <lineage>
        <taxon>Bacteria</taxon>
        <taxon>Bacillati</taxon>
        <taxon>Actinomycetota</taxon>
        <taxon>Actinomycetes</taxon>
        <taxon>Propionibacteriales</taxon>
        <taxon>Nocardioidaceae</taxon>
        <taxon>environmental samples</taxon>
    </lineage>
</organism>
<reference evidence="2" key="1">
    <citation type="submission" date="2020-02" db="EMBL/GenBank/DDBJ databases">
        <authorList>
            <person name="Meier V. D."/>
        </authorList>
    </citation>
    <scope>NUCLEOTIDE SEQUENCE</scope>
    <source>
        <strain evidence="2">AVDCRST_MAG21</strain>
    </source>
</reference>
<dbReference type="EMBL" id="CADCUL010000108">
    <property type="protein sequence ID" value="CAA9375048.1"/>
    <property type="molecule type" value="Genomic_DNA"/>
</dbReference>
<gene>
    <name evidence="2" type="ORF">AVDCRST_MAG21-1003</name>
</gene>
<proteinExistence type="predicted"/>
<feature type="non-terminal residue" evidence="2">
    <location>
        <position position="1"/>
    </location>
</feature>